<name>A0A5A7N612_9PROT</name>
<dbReference type="EMBL" id="BKCN01000004">
    <property type="protein sequence ID" value="GER03528.1"/>
    <property type="molecule type" value="Genomic_DNA"/>
</dbReference>
<sequence>MADLVPHAFQRHVDVDEAARLIRLTPGLVPLAIDPAGAGRVIWGDLGQHPFREWQYIFTIAELARAQAIGTAFSCPVDILDQDDLFADSLYPSAFIHHVSRCGSTLTTKALARPAHHMMISQGAPLQRGFWALITQNWQHRAEPTPTVLRRLRNLVLAMTRRRVGNERRAFVKFISWNVVYADLIAAAFPDVPGLFLYRDPIEVIASVKKETTAVLLTKGTAQGAFLSGLPVDIGKKLSDVDYLAACYAQYFEAVLGCKANLSLVNYRDLGPNSFTQIIERGLGLFPDDHERLEMLEQFRYHSKDDNNASRFEDDRKAKQMALTDEEKARIKMRCSDLLNQLDHSTRNLFAPDTRLRAVTSSETFARQRQ</sequence>
<comment type="caution">
    <text evidence="1">The sequence shown here is derived from an EMBL/GenBank/DDBJ whole genome shotgun (WGS) entry which is preliminary data.</text>
</comment>
<dbReference type="InterPro" id="IPR027417">
    <property type="entry name" value="P-loop_NTPase"/>
</dbReference>
<evidence type="ECO:0000313" key="1">
    <source>
        <dbReference type="EMBL" id="GER03528.1"/>
    </source>
</evidence>
<reference evidence="1 2" key="1">
    <citation type="submission" date="2019-09" db="EMBL/GenBank/DDBJ databases">
        <title>NBRP : Genome information of microbial organism related human and environment.</title>
        <authorList>
            <person name="Hattori M."/>
            <person name="Oshima K."/>
            <person name="Inaba H."/>
            <person name="Suda W."/>
            <person name="Sakamoto M."/>
            <person name="Iino T."/>
            <person name="Kitahara M."/>
            <person name="Oshida Y."/>
            <person name="Iida T."/>
            <person name="Kudo T."/>
            <person name="Itoh T."/>
            <person name="Ohkuma M."/>
        </authorList>
    </citation>
    <scope>NUCLEOTIDE SEQUENCE [LARGE SCALE GENOMIC DNA]</scope>
    <source>
        <strain evidence="1 2">Q-1</strain>
    </source>
</reference>
<dbReference type="AlphaFoldDB" id="A0A5A7N612"/>
<dbReference type="Proteomes" id="UP000324996">
    <property type="component" value="Unassembled WGS sequence"/>
</dbReference>
<keyword evidence="2" id="KW-1185">Reference proteome</keyword>
<dbReference type="SUPFAM" id="SSF52540">
    <property type="entry name" value="P-loop containing nucleoside triphosphate hydrolases"/>
    <property type="match status" value="1"/>
</dbReference>
<accession>A0A5A7N612</accession>
<organism evidence="1 2">
    <name type="scientific">Iodidimonas nitroreducens</name>
    <dbReference type="NCBI Taxonomy" id="1236968"/>
    <lineage>
        <taxon>Bacteria</taxon>
        <taxon>Pseudomonadati</taxon>
        <taxon>Pseudomonadota</taxon>
        <taxon>Alphaproteobacteria</taxon>
        <taxon>Iodidimonadales</taxon>
        <taxon>Iodidimonadaceae</taxon>
        <taxon>Iodidimonas</taxon>
    </lineage>
</organism>
<evidence type="ECO:0000313" key="2">
    <source>
        <dbReference type="Proteomes" id="UP000324996"/>
    </source>
</evidence>
<dbReference type="RefSeq" id="WP_150006915.1">
    <property type="nucleotide sequence ID" value="NZ_BKCN01000004.1"/>
</dbReference>
<evidence type="ECO:0008006" key="3">
    <source>
        <dbReference type="Google" id="ProtNLM"/>
    </source>
</evidence>
<proteinExistence type="predicted"/>
<protein>
    <recommendedName>
        <fullName evidence="3">Sulfotransferase family protein</fullName>
    </recommendedName>
</protein>
<dbReference type="Gene3D" id="3.40.50.300">
    <property type="entry name" value="P-loop containing nucleotide triphosphate hydrolases"/>
    <property type="match status" value="1"/>
</dbReference>
<gene>
    <name evidence="1" type="ORF">JCM17846_12100</name>
</gene>